<sequence length="104" mass="12039">PSPRIENALRGLRDFMFKEIYRGPVCQAERSRAIFIIELLFKYYCQHPEIMTPLYLEIADREGIERAVADYISGMSDAYCISLFQDIYIPQSLVPDAGKLLKVF</sequence>
<gene>
    <name evidence="3" type="ORF">DDZ44_06365</name>
</gene>
<evidence type="ECO:0000256" key="1">
    <source>
        <dbReference type="ARBA" id="ARBA00022801"/>
    </source>
</evidence>
<feature type="non-terminal residue" evidence="3">
    <location>
        <position position="1"/>
    </location>
</feature>
<dbReference type="Proteomes" id="UP000263273">
    <property type="component" value="Unassembled WGS sequence"/>
</dbReference>
<keyword evidence="1 3" id="KW-0378">Hydrolase</keyword>
<protein>
    <submittedName>
        <fullName evidence="3">Deoxyguanosinetriphosphate triphosphohydrolase</fullName>
    </submittedName>
</protein>
<evidence type="ECO:0000313" key="3">
    <source>
        <dbReference type="EMBL" id="HBK53540.1"/>
    </source>
</evidence>
<reference evidence="3 4" key="1">
    <citation type="journal article" date="2018" name="Nat. Biotechnol.">
        <title>A standardized bacterial taxonomy based on genome phylogeny substantially revises the tree of life.</title>
        <authorList>
            <person name="Parks D.H."/>
            <person name="Chuvochina M."/>
            <person name="Waite D.W."/>
            <person name="Rinke C."/>
            <person name="Skarshewski A."/>
            <person name="Chaumeil P.A."/>
            <person name="Hugenholtz P."/>
        </authorList>
    </citation>
    <scope>NUCLEOTIDE SEQUENCE [LARGE SCALE GENOMIC DNA]</scope>
    <source>
        <strain evidence="3">UBA10948</strain>
    </source>
</reference>
<evidence type="ECO:0000313" key="4">
    <source>
        <dbReference type="Proteomes" id="UP000263273"/>
    </source>
</evidence>
<name>A0A354YW22_9FIRM</name>
<dbReference type="Pfam" id="PF13286">
    <property type="entry name" value="HD_assoc"/>
    <property type="match status" value="1"/>
</dbReference>
<dbReference type="GO" id="GO:0016787">
    <property type="term" value="F:hydrolase activity"/>
    <property type="evidence" value="ECO:0007669"/>
    <property type="project" value="UniProtKB-KW"/>
</dbReference>
<feature type="domain" description="Phosphohydrolase-associated" evidence="2">
    <location>
        <begin position="2"/>
        <end position="85"/>
    </location>
</feature>
<dbReference type="EMBL" id="DNZF01000141">
    <property type="protein sequence ID" value="HBK53540.1"/>
    <property type="molecule type" value="Genomic_DNA"/>
</dbReference>
<dbReference type="AlphaFoldDB" id="A0A354YW22"/>
<dbReference type="SUPFAM" id="SSF109604">
    <property type="entry name" value="HD-domain/PDEase-like"/>
    <property type="match status" value="1"/>
</dbReference>
<accession>A0A354YW22</accession>
<proteinExistence type="predicted"/>
<evidence type="ECO:0000259" key="2">
    <source>
        <dbReference type="Pfam" id="PF13286"/>
    </source>
</evidence>
<comment type="caution">
    <text evidence="3">The sequence shown here is derived from an EMBL/GenBank/DDBJ whole genome shotgun (WGS) entry which is preliminary data.</text>
</comment>
<dbReference type="InterPro" id="IPR026875">
    <property type="entry name" value="PHydrolase_assoc_dom"/>
</dbReference>
<dbReference type="Gene3D" id="1.10.3210.10">
    <property type="entry name" value="Hypothetical protein af1432"/>
    <property type="match status" value="1"/>
</dbReference>
<organism evidence="3 4">
    <name type="scientific">Syntrophomonas wolfei</name>
    <dbReference type="NCBI Taxonomy" id="863"/>
    <lineage>
        <taxon>Bacteria</taxon>
        <taxon>Bacillati</taxon>
        <taxon>Bacillota</taxon>
        <taxon>Clostridia</taxon>
        <taxon>Eubacteriales</taxon>
        <taxon>Syntrophomonadaceae</taxon>
        <taxon>Syntrophomonas</taxon>
    </lineage>
</organism>